<evidence type="ECO:0000313" key="1">
    <source>
        <dbReference type="EMBL" id="KAF4974939.1"/>
    </source>
</evidence>
<accession>A0A8H4UEY1</accession>
<proteinExistence type="predicted"/>
<comment type="caution">
    <text evidence="1">The sequence shown here is derived from an EMBL/GenBank/DDBJ whole genome shotgun (WGS) entry which is preliminary data.</text>
</comment>
<organism evidence="1 2">
    <name type="scientific">Fusarium zealandicum</name>
    <dbReference type="NCBI Taxonomy" id="1053134"/>
    <lineage>
        <taxon>Eukaryota</taxon>
        <taxon>Fungi</taxon>
        <taxon>Dikarya</taxon>
        <taxon>Ascomycota</taxon>
        <taxon>Pezizomycotina</taxon>
        <taxon>Sordariomycetes</taxon>
        <taxon>Hypocreomycetidae</taxon>
        <taxon>Hypocreales</taxon>
        <taxon>Nectriaceae</taxon>
        <taxon>Fusarium</taxon>
        <taxon>Fusarium staphyleae species complex</taxon>
    </lineage>
</organism>
<reference evidence="1" key="2">
    <citation type="submission" date="2020-05" db="EMBL/GenBank/DDBJ databases">
        <authorList>
            <person name="Kim H.-S."/>
            <person name="Proctor R.H."/>
            <person name="Brown D.W."/>
        </authorList>
    </citation>
    <scope>NUCLEOTIDE SEQUENCE</scope>
    <source>
        <strain evidence="1">NRRL 22465</strain>
    </source>
</reference>
<dbReference type="EMBL" id="JABEYC010000692">
    <property type="protein sequence ID" value="KAF4974939.1"/>
    <property type="molecule type" value="Genomic_DNA"/>
</dbReference>
<gene>
    <name evidence="1" type="ORF">FZEAL_8202</name>
</gene>
<dbReference type="AlphaFoldDB" id="A0A8H4UEY1"/>
<reference evidence="1" key="1">
    <citation type="journal article" date="2020" name="BMC Genomics">
        <title>Correction to: Identification and distribution of gene clusters required for synthesis of sphingolipid metabolism inhibitors in diverse species of the filamentous fungus Fusarium.</title>
        <authorList>
            <person name="Kim H.S."/>
            <person name="Lohmar J.M."/>
            <person name="Busman M."/>
            <person name="Brown D.W."/>
            <person name="Naumann T.A."/>
            <person name="Divon H.H."/>
            <person name="Lysoe E."/>
            <person name="Uhlig S."/>
            <person name="Proctor R.H."/>
        </authorList>
    </citation>
    <scope>NUCLEOTIDE SEQUENCE</scope>
    <source>
        <strain evidence="1">NRRL 22465</strain>
    </source>
</reference>
<evidence type="ECO:0000313" key="2">
    <source>
        <dbReference type="Proteomes" id="UP000635477"/>
    </source>
</evidence>
<dbReference type="OrthoDB" id="4499616at2759"/>
<keyword evidence="2" id="KW-1185">Reference proteome</keyword>
<dbReference type="Proteomes" id="UP000635477">
    <property type="component" value="Unassembled WGS sequence"/>
</dbReference>
<name>A0A8H4UEY1_9HYPO</name>
<sequence length="186" mass="21267">MPRGRGRPSYLPPVENPAGTYYEADSINFLIENRLSVGNNEAQVRQTWLNILAHNFPPVDGYMIAAEADAGSGRLDVQVSEVVYQGRRDESIFFVVECKNPRYEGAIESWEDAVEQLFGYLAAVARRERLRPGGRKWGAVSIGKSVQFWKYVEGELSLRPLHSNALRLDRQYQSVQQWLDYIKERS</sequence>
<protein>
    <submittedName>
        <fullName evidence="1">Uncharacterized protein</fullName>
    </submittedName>
</protein>